<keyword evidence="7" id="KW-0677">Repeat</keyword>
<proteinExistence type="inferred from homology"/>
<feature type="chain" id="PRO_5021351468" description="Leucine-rich repeat-containing N-terminal plant-type domain-containing protein" evidence="13">
    <location>
        <begin position="19"/>
        <end position="173"/>
    </location>
</feature>
<dbReference type="InterPro" id="IPR013210">
    <property type="entry name" value="LRR_N_plant-typ"/>
</dbReference>
<keyword evidence="16" id="KW-1185">Reference proteome</keyword>
<evidence type="ECO:0000256" key="9">
    <source>
        <dbReference type="ARBA" id="ARBA00023136"/>
    </source>
</evidence>
<dbReference type="InterPro" id="IPR001611">
    <property type="entry name" value="Leu-rich_rpt"/>
</dbReference>
<evidence type="ECO:0000256" key="7">
    <source>
        <dbReference type="ARBA" id="ARBA00022737"/>
    </source>
</evidence>
<evidence type="ECO:0000256" key="1">
    <source>
        <dbReference type="ARBA" id="ARBA00004236"/>
    </source>
</evidence>
<evidence type="ECO:0000256" key="5">
    <source>
        <dbReference type="ARBA" id="ARBA00022614"/>
    </source>
</evidence>
<dbReference type="FunFam" id="3.80.10.10:FF:000383">
    <property type="entry name" value="Leucine-rich repeat receptor protein kinase EMS1"/>
    <property type="match status" value="1"/>
</dbReference>
<evidence type="ECO:0000256" key="10">
    <source>
        <dbReference type="ARBA" id="ARBA00023170"/>
    </source>
</evidence>
<comment type="similarity">
    <text evidence="3">Belongs to the RLP family.</text>
</comment>
<feature type="signal peptide" evidence="13">
    <location>
        <begin position="1"/>
        <end position="18"/>
    </location>
</feature>
<keyword evidence="9" id="KW-0472">Membrane</keyword>
<feature type="non-terminal residue" evidence="15">
    <location>
        <position position="173"/>
    </location>
</feature>
<sequence length="173" mass="18997">MEDFIHHLLLLFSNVVVAIEDDIRCLKAAFADPQGRLDSWIFENASVGLICKLSGVSCWNAKEDRLISSSDLYDNKISGTIPSQICTWLPNIITLDLSGNQLSGSVPPNLANCTYLNKLRLSSNHLSGQIPYELSSLARLNNFSAAYNNFSGQIPTFKSSFSVASFEGNNGLY</sequence>
<dbReference type="GO" id="GO:0005886">
    <property type="term" value="C:plasma membrane"/>
    <property type="evidence" value="ECO:0007669"/>
    <property type="project" value="UniProtKB-SubCell"/>
</dbReference>
<evidence type="ECO:0000256" key="6">
    <source>
        <dbReference type="ARBA" id="ARBA00022692"/>
    </source>
</evidence>
<dbReference type="Proteomes" id="UP000316621">
    <property type="component" value="Chromosome 2"/>
</dbReference>
<name>A0A4Y7IYH8_PAPSO</name>
<keyword evidence="13" id="KW-0732">Signal</keyword>
<keyword evidence="5" id="KW-0433">Leucine-rich repeat</keyword>
<evidence type="ECO:0000256" key="8">
    <source>
        <dbReference type="ARBA" id="ARBA00022989"/>
    </source>
</evidence>
<evidence type="ECO:0000259" key="14">
    <source>
        <dbReference type="Pfam" id="PF08263"/>
    </source>
</evidence>
<evidence type="ECO:0000256" key="4">
    <source>
        <dbReference type="ARBA" id="ARBA00022475"/>
    </source>
</evidence>
<dbReference type="STRING" id="3469.A0A4Y7IYH8"/>
<keyword evidence="4" id="KW-1003">Cell membrane</keyword>
<evidence type="ECO:0000256" key="12">
    <source>
        <dbReference type="ARBA" id="ARBA00037847"/>
    </source>
</evidence>
<dbReference type="Gene3D" id="3.80.10.10">
    <property type="entry name" value="Ribonuclease Inhibitor"/>
    <property type="match status" value="1"/>
</dbReference>
<dbReference type="Pfam" id="PF00560">
    <property type="entry name" value="LRR_1"/>
    <property type="match status" value="2"/>
</dbReference>
<dbReference type="EMBL" id="CM010716">
    <property type="protein sequence ID" value="RZC52761.1"/>
    <property type="molecule type" value="Genomic_DNA"/>
</dbReference>
<keyword evidence="6" id="KW-0812">Transmembrane</keyword>
<protein>
    <recommendedName>
        <fullName evidence="14">Leucine-rich repeat-containing N-terminal plant-type domain-containing protein</fullName>
    </recommendedName>
</protein>
<dbReference type="AlphaFoldDB" id="A0A4Y7IYH8"/>
<dbReference type="InterPro" id="IPR032675">
    <property type="entry name" value="LRR_dom_sf"/>
</dbReference>
<dbReference type="PANTHER" id="PTHR27004:SF468">
    <property type="entry name" value="OS01G0891601 PROTEIN"/>
    <property type="match status" value="1"/>
</dbReference>
<accession>A0A4Y7IYH8</accession>
<organism evidence="15 16">
    <name type="scientific">Papaver somniferum</name>
    <name type="common">Opium poppy</name>
    <dbReference type="NCBI Taxonomy" id="3469"/>
    <lineage>
        <taxon>Eukaryota</taxon>
        <taxon>Viridiplantae</taxon>
        <taxon>Streptophyta</taxon>
        <taxon>Embryophyta</taxon>
        <taxon>Tracheophyta</taxon>
        <taxon>Spermatophyta</taxon>
        <taxon>Magnoliopsida</taxon>
        <taxon>Ranunculales</taxon>
        <taxon>Papaveraceae</taxon>
        <taxon>Papaveroideae</taxon>
        <taxon>Papaver</taxon>
    </lineage>
</organism>
<evidence type="ECO:0000256" key="13">
    <source>
        <dbReference type="SAM" id="SignalP"/>
    </source>
</evidence>
<reference evidence="15 16" key="1">
    <citation type="journal article" date="2018" name="Science">
        <title>The opium poppy genome and morphinan production.</title>
        <authorList>
            <person name="Guo L."/>
            <person name="Winzer T."/>
            <person name="Yang X."/>
            <person name="Li Y."/>
            <person name="Ning Z."/>
            <person name="He Z."/>
            <person name="Teodor R."/>
            <person name="Lu Y."/>
            <person name="Bowser T.A."/>
            <person name="Graham I.A."/>
            <person name="Ye K."/>
        </authorList>
    </citation>
    <scope>NUCLEOTIDE SEQUENCE [LARGE SCALE GENOMIC DNA]</scope>
    <source>
        <strain evidence="16">cv. HN1</strain>
        <tissue evidence="15">Leaves</tissue>
    </source>
</reference>
<keyword evidence="10" id="KW-0675">Receptor</keyword>
<evidence type="ECO:0000313" key="16">
    <source>
        <dbReference type="Proteomes" id="UP000316621"/>
    </source>
</evidence>
<dbReference type="Gramene" id="RZC52761">
    <property type="protein sequence ID" value="RZC52761"/>
    <property type="gene ID" value="C5167_021188"/>
</dbReference>
<dbReference type="SUPFAM" id="SSF52058">
    <property type="entry name" value="L domain-like"/>
    <property type="match status" value="1"/>
</dbReference>
<keyword evidence="11" id="KW-0325">Glycoprotein</keyword>
<dbReference type="Pfam" id="PF08263">
    <property type="entry name" value="LRRNT_2"/>
    <property type="match status" value="1"/>
</dbReference>
<feature type="domain" description="Leucine-rich repeat-containing N-terminal plant-type" evidence="14">
    <location>
        <begin position="26"/>
        <end position="59"/>
    </location>
</feature>
<evidence type="ECO:0000256" key="3">
    <source>
        <dbReference type="ARBA" id="ARBA00009592"/>
    </source>
</evidence>
<evidence type="ECO:0000256" key="11">
    <source>
        <dbReference type="ARBA" id="ARBA00023180"/>
    </source>
</evidence>
<gene>
    <name evidence="15" type="ORF">C5167_021188</name>
</gene>
<dbReference type="OMA" id="HRLNDWS"/>
<keyword evidence="8" id="KW-1133">Transmembrane helix</keyword>
<dbReference type="PANTHER" id="PTHR27004">
    <property type="entry name" value="RECEPTOR-LIKE PROTEIN 12 ISOFORM X1"/>
    <property type="match status" value="1"/>
</dbReference>
<evidence type="ECO:0000256" key="2">
    <source>
        <dbReference type="ARBA" id="ARBA00004479"/>
    </source>
</evidence>
<evidence type="ECO:0000313" key="15">
    <source>
        <dbReference type="EMBL" id="RZC52761.1"/>
    </source>
</evidence>
<comment type="subcellular location">
    <subcellularLocation>
        <location evidence="1">Cell membrane</location>
    </subcellularLocation>
    <subcellularLocation>
        <location evidence="12">Endomembrane system</location>
        <topology evidence="12">Single-pass membrane protein</topology>
    </subcellularLocation>
    <subcellularLocation>
        <location evidence="2">Membrane</location>
        <topology evidence="2">Single-pass type I membrane protein</topology>
    </subcellularLocation>
</comment>